<dbReference type="AlphaFoldDB" id="A0A9E2P213"/>
<dbReference type="Pfam" id="PF07980">
    <property type="entry name" value="SusD_RagB"/>
    <property type="match status" value="1"/>
</dbReference>
<evidence type="ECO:0000259" key="8">
    <source>
        <dbReference type="Pfam" id="PF14322"/>
    </source>
</evidence>
<dbReference type="Proteomes" id="UP000823865">
    <property type="component" value="Unassembled WGS sequence"/>
</dbReference>
<reference evidence="9" key="1">
    <citation type="journal article" date="2021" name="PeerJ">
        <title>Extensive microbial diversity within the chicken gut microbiome revealed by metagenomics and culture.</title>
        <authorList>
            <person name="Gilroy R."/>
            <person name="Ravi A."/>
            <person name="Getino M."/>
            <person name="Pursley I."/>
            <person name="Horton D.L."/>
            <person name="Alikhan N.F."/>
            <person name="Baker D."/>
            <person name="Gharbi K."/>
            <person name="Hall N."/>
            <person name="Watson M."/>
            <person name="Adriaenssens E.M."/>
            <person name="Foster-Nyarko E."/>
            <person name="Jarju S."/>
            <person name="Secka A."/>
            <person name="Antonio M."/>
            <person name="Oren A."/>
            <person name="Chaudhuri R.R."/>
            <person name="La Ragione R."/>
            <person name="Hildebrand F."/>
            <person name="Pallen M.J."/>
        </authorList>
    </citation>
    <scope>NUCLEOTIDE SEQUENCE</scope>
    <source>
        <strain evidence="9">G3-2149</strain>
    </source>
</reference>
<evidence type="ECO:0000256" key="1">
    <source>
        <dbReference type="ARBA" id="ARBA00004442"/>
    </source>
</evidence>
<evidence type="ECO:0000256" key="6">
    <source>
        <dbReference type="SAM" id="SignalP"/>
    </source>
</evidence>
<comment type="caution">
    <text evidence="9">The sequence shown here is derived from an EMBL/GenBank/DDBJ whole genome shotgun (WGS) entry which is preliminary data.</text>
</comment>
<evidence type="ECO:0000256" key="3">
    <source>
        <dbReference type="ARBA" id="ARBA00022729"/>
    </source>
</evidence>
<evidence type="ECO:0000313" key="9">
    <source>
        <dbReference type="EMBL" id="MBU3853596.1"/>
    </source>
</evidence>
<evidence type="ECO:0000313" key="10">
    <source>
        <dbReference type="Proteomes" id="UP000823865"/>
    </source>
</evidence>
<dbReference type="GO" id="GO:0009279">
    <property type="term" value="C:cell outer membrane"/>
    <property type="evidence" value="ECO:0007669"/>
    <property type="project" value="UniProtKB-SubCell"/>
</dbReference>
<accession>A0A9E2P213</accession>
<gene>
    <name evidence="9" type="ORF">H9789_07255</name>
</gene>
<organism evidence="9 10">
    <name type="scientific">Candidatus Paraprevotella stercoravium</name>
    <dbReference type="NCBI Taxonomy" id="2838725"/>
    <lineage>
        <taxon>Bacteria</taxon>
        <taxon>Pseudomonadati</taxon>
        <taxon>Bacteroidota</taxon>
        <taxon>Bacteroidia</taxon>
        <taxon>Bacteroidales</taxon>
        <taxon>Prevotellaceae</taxon>
        <taxon>Paraprevotella</taxon>
    </lineage>
</organism>
<dbReference type="PROSITE" id="PS51257">
    <property type="entry name" value="PROKAR_LIPOPROTEIN"/>
    <property type="match status" value="1"/>
</dbReference>
<feature type="domain" description="RagB/SusD" evidence="7">
    <location>
        <begin position="308"/>
        <end position="406"/>
    </location>
</feature>
<reference evidence="9" key="2">
    <citation type="submission" date="2021-04" db="EMBL/GenBank/DDBJ databases">
        <authorList>
            <person name="Gilroy R."/>
        </authorList>
    </citation>
    <scope>NUCLEOTIDE SEQUENCE</scope>
    <source>
        <strain evidence="9">G3-2149</strain>
    </source>
</reference>
<feature type="chain" id="PRO_5038627544" evidence="6">
    <location>
        <begin position="21"/>
        <end position="445"/>
    </location>
</feature>
<sequence length="445" mass="50915">MKIKHLLYCMLALGSFTLQSCDDFLDIQPIGKVIPKTGAEYRALLTKAYDDVPEDRGLATFRSDEMKMDGSSSEDYNAYFDIWSWNDDAPQETTSSFSWRTFYHTIYVANYIIEHQNKITEASTEEIRQLVGESYMLRAYMHFILVNLYGEPYTHCDPNTTLAVPLKLDTDVDAVLKKATVGQIYEQINRDIDQAEIYLNVEKWEAGKTYRFNKISAQALRARVALYMGNWQGALDASKKVLQKQDTLVNLNNTKVLPNHYQSPEAIVSLEQVMTSNYFNAGKPSAELLAKYRSGDLRKSKYYKQVTSSITNLVKGGSNEYRCTFRTADFYLIAAEAWNELNQPDSAKVYLEALISKRYTAAQFTVQQEALQQMDQAALRDEIADERLRELAFEGHRWFDLRRTNRPALSKTYNGTAYTLPAEDSRYTLRIPSEAIAANPELGKE</sequence>
<keyword evidence="3 6" id="KW-0732">Signal</keyword>
<evidence type="ECO:0000256" key="4">
    <source>
        <dbReference type="ARBA" id="ARBA00023136"/>
    </source>
</evidence>
<dbReference type="EMBL" id="JAHLFU010000153">
    <property type="protein sequence ID" value="MBU3853596.1"/>
    <property type="molecule type" value="Genomic_DNA"/>
</dbReference>
<name>A0A9E2P213_9BACT</name>
<comment type="subcellular location">
    <subcellularLocation>
        <location evidence="1">Cell outer membrane</location>
    </subcellularLocation>
</comment>
<evidence type="ECO:0000256" key="5">
    <source>
        <dbReference type="ARBA" id="ARBA00023237"/>
    </source>
</evidence>
<keyword evidence="5" id="KW-0998">Cell outer membrane</keyword>
<dbReference type="InterPro" id="IPR033985">
    <property type="entry name" value="SusD-like_N"/>
</dbReference>
<proteinExistence type="inferred from homology"/>
<dbReference type="SUPFAM" id="SSF48452">
    <property type="entry name" value="TPR-like"/>
    <property type="match status" value="1"/>
</dbReference>
<feature type="domain" description="SusD-like N-terminal" evidence="8">
    <location>
        <begin position="23"/>
        <end position="226"/>
    </location>
</feature>
<keyword evidence="4" id="KW-0472">Membrane</keyword>
<dbReference type="Pfam" id="PF14322">
    <property type="entry name" value="SusD-like_3"/>
    <property type="match status" value="1"/>
</dbReference>
<comment type="similarity">
    <text evidence="2">Belongs to the SusD family.</text>
</comment>
<dbReference type="InterPro" id="IPR011990">
    <property type="entry name" value="TPR-like_helical_dom_sf"/>
</dbReference>
<protein>
    <submittedName>
        <fullName evidence="9">RagB/SusD family nutrient uptake outer membrane protein</fullName>
    </submittedName>
</protein>
<evidence type="ECO:0000256" key="2">
    <source>
        <dbReference type="ARBA" id="ARBA00006275"/>
    </source>
</evidence>
<dbReference type="InterPro" id="IPR012944">
    <property type="entry name" value="SusD_RagB_dom"/>
</dbReference>
<evidence type="ECO:0000259" key="7">
    <source>
        <dbReference type="Pfam" id="PF07980"/>
    </source>
</evidence>
<feature type="signal peptide" evidence="6">
    <location>
        <begin position="1"/>
        <end position="20"/>
    </location>
</feature>
<dbReference type="Gene3D" id="1.25.40.390">
    <property type="match status" value="1"/>
</dbReference>